<dbReference type="SUPFAM" id="SSF48452">
    <property type="entry name" value="TPR-like"/>
    <property type="match status" value="2"/>
</dbReference>
<keyword evidence="3" id="KW-1185">Reference proteome</keyword>
<dbReference type="Gene3D" id="1.25.40.10">
    <property type="entry name" value="Tetratricopeptide repeat domain"/>
    <property type="match status" value="1"/>
</dbReference>
<dbReference type="Gene3D" id="3.30.70.1230">
    <property type="entry name" value="Nucleotide cyclase"/>
    <property type="match status" value="1"/>
</dbReference>
<dbReference type="PROSITE" id="PS50125">
    <property type="entry name" value="GUANYLATE_CYCLASE_2"/>
    <property type="match status" value="1"/>
</dbReference>
<dbReference type="GO" id="GO:0004016">
    <property type="term" value="F:adenylate cyclase activity"/>
    <property type="evidence" value="ECO:0007669"/>
    <property type="project" value="UniProtKB-ARBA"/>
</dbReference>
<accession>A0A2P7BAG0</accession>
<dbReference type="SUPFAM" id="SSF55073">
    <property type="entry name" value="Nucleotide cyclase"/>
    <property type="match status" value="1"/>
</dbReference>
<sequence length="597" mass="66846">MGADHAERRLVAILAADIVGYSRLIEADEAGTLAAMSALRSEVIDPLLAEYHGRIVKLMGDGIVAEFGSVVEAVGCAAAVQQQLANRKENVPDERRIVLRIGINLGDVVVEGDDLLGDGVNVAARLEQLCPPGSVLISGTAHEHLSGKLDIRFDFTGEQHLKNIARPVKTYQMEVAGSPPVFPPPIRSDKPSIAVLPFENMSRDPEQVYFSDGITEDVLTELSRFGELTVIARNSSFAFREQRTDLREIGRKLGAGYVVEGSVRRAGDRVRITAQLVEAESGTHVWTERYDRALEDVFAVQEEISQNIVAAVAQRVRDDREVAARRRQPEDMRAYDLFLQGHRLSDDFTPGTQDRVLSLFERAIQIDPTFARAYTGLAYAHLNRAVDHGIGASRETDENRIRALRLAEQALALDPNDPRVHCTLGFMCLTWRDFDRAERHLDLARSMNPNDAMIQIIWAWMQGALGRPERALPAIQIAFRINPRHPSWYNYYLSHILFQLGRYSEAAVLLEQRTFDSPSRHPRDMAWRAACYGHLGRVEEARRCGEIFAQAVRDLWQGDPSAGTKEYVDWVVDVSYLREPNDVKRLRAGLRLAGLPA</sequence>
<feature type="domain" description="Guanylate cyclase" evidence="1">
    <location>
        <begin position="12"/>
        <end position="127"/>
    </location>
</feature>
<dbReference type="SMART" id="SM00028">
    <property type="entry name" value="TPR"/>
    <property type="match status" value="2"/>
</dbReference>
<protein>
    <recommendedName>
        <fullName evidence="1">Guanylate cyclase domain-containing protein</fullName>
    </recommendedName>
</protein>
<dbReference type="Pfam" id="PF00211">
    <property type="entry name" value="Guanylate_cyc"/>
    <property type="match status" value="1"/>
</dbReference>
<dbReference type="Proteomes" id="UP000241444">
    <property type="component" value="Unassembled WGS sequence"/>
</dbReference>
<name>A0A2P7BAG0_9HYPH</name>
<dbReference type="CDD" id="cd07302">
    <property type="entry name" value="CHD"/>
    <property type="match status" value="1"/>
</dbReference>
<evidence type="ECO:0000313" key="3">
    <source>
        <dbReference type="Proteomes" id="UP000241444"/>
    </source>
</evidence>
<gene>
    <name evidence="2" type="ORF">CU102_23780</name>
</gene>
<dbReference type="RefSeq" id="WP_106713565.1">
    <property type="nucleotide sequence ID" value="NZ_PGGO01000024.1"/>
</dbReference>
<dbReference type="InterPro" id="IPR029787">
    <property type="entry name" value="Nucleotide_cyclase"/>
</dbReference>
<organism evidence="2 3">
    <name type="scientific">Phyllobacterium brassicacearum</name>
    <dbReference type="NCBI Taxonomy" id="314235"/>
    <lineage>
        <taxon>Bacteria</taxon>
        <taxon>Pseudomonadati</taxon>
        <taxon>Pseudomonadota</taxon>
        <taxon>Alphaproteobacteria</taxon>
        <taxon>Hyphomicrobiales</taxon>
        <taxon>Phyllobacteriaceae</taxon>
        <taxon>Phyllobacterium</taxon>
    </lineage>
</organism>
<dbReference type="SMART" id="SM00044">
    <property type="entry name" value="CYCc"/>
    <property type="match status" value="1"/>
</dbReference>
<proteinExistence type="predicted"/>
<dbReference type="OrthoDB" id="7318636at2"/>
<dbReference type="AlphaFoldDB" id="A0A2P7BAG0"/>
<evidence type="ECO:0000259" key="1">
    <source>
        <dbReference type="PROSITE" id="PS50125"/>
    </source>
</evidence>
<dbReference type="InterPro" id="IPR011990">
    <property type="entry name" value="TPR-like_helical_dom_sf"/>
</dbReference>
<dbReference type="PANTHER" id="PTHR43081">
    <property type="entry name" value="ADENYLATE CYCLASE, TERMINAL-DIFFERENTIATION SPECIFIC-RELATED"/>
    <property type="match status" value="1"/>
</dbReference>
<dbReference type="GO" id="GO:0035556">
    <property type="term" value="P:intracellular signal transduction"/>
    <property type="evidence" value="ECO:0007669"/>
    <property type="project" value="InterPro"/>
</dbReference>
<reference evidence="3" key="1">
    <citation type="submission" date="2017-11" db="EMBL/GenBank/DDBJ databases">
        <authorList>
            <person name="Kuznetsova I."/>
            <person name="Sazanova A."/>
            <person name="Chirak E."/>
            <person name="Safronova V."/>
            <person name="Willems A."/>
        </authorList>
    </citation>
    <scope>NUCLEOTIDE SEQUENCE [LARGE SCALE GENOMIC DNA]</scope>
    <source>
        <strain evidence="3">STM 196</strain>
    </source>
</reference>
<dbReference type="PANTHER" id="PTHR43081:SF19">
    <property type="entry name" value="PH-SENSITIVE ADENYLATE CYCLASE RV1264"/>
    <property type="match status" value="1"/>
</dbReference>
<dbReference type="Gene3D" id="3.40.50.10070">
    <property type="entry name" value="TolB, N-terminal domain"/>
    <property type="match status" value="1"/>
</dbReference>
<dbReference type="InterPro" id="IPR019734">
    <property type="entry name" value="TPR_rpt"/>
</dbReference>
<dbReference type="GO" id="GO:0006171">
    <property type="term" value="P:cAMP biosynthetic process"/>
    <property type="evidence" value="ECO:0007669"/>
    <property type="project" value="TreeGrafter"/>
</dbReference>
<comment type="caution">
    <text evidence="2">The sequence shown here is derived from an EMBL/GenBank/DDBJ whole genome shotgun (WGS) entry which is preliminary data.</text>
</comment>
<dbReference type="EMBL" id="PGGO01000024">
    <property type="protein sequence ID" value="PSH63436.1"/>
    <property type="molecule type" value="Genomic_DNA"/>
</dbReference>
<dbReference type="InterPro" id="IPR001054">
    <property type="entry name" value="A/G_cyclase"/>
</dbReference>
<dbReference type="InterPro" id="IPR050697">
    <property type="entry name" value="Adenylyl/Guanylyl_Cyclase_3/4"/>
</dbReference>
<evidence type="ECO:0000313" key="2">
    <source>
        <dbReference type="EMBL" id="PSH63436.1"/>
    </source>
</evidence>